<evidence type="ECO:0000256" key="5">
    <source>
        <dbReference type="ARBA" id="ARBA00023242"/>
    </source>
</evidence>
<evidence type="ECO:0000256" key="6">
    <source>
        <dbReference type="PROSITE-ProRule" id="PRU00035"/>
    </source>
</evidence>
<dbReference type="EMBL" id="CAJVPJ010001449">
    <property type="protein sequence ID" value="CAG8591540.1"/>
    <property type="molecule type" value="Genomic_DNA"/>
</dbReference>
<dbReference type="AlphaFoldDB" id="A0A9N9C5J5"/>
<dbReference type="PROSITE" id="PS00633">
    <property type="entry name" value="BROMODOMAIN_1"/>
    <property type="match status" value="1"/>
</dbReference>
<protein>
    <submittedName>
        <fullName evidence="9">4792_t:CDS:1</fullName>
    </submittedName>
</protein>
<feature type="region of interest" description="Disordered" evidence="7">
    <location>
        <begin position="493"/>
        <end position="638"/>
    </location>
</feature>
<dbReference type="InterPro" id="IPR006565">
    <property type="entry name" value="BTP"/>
</dbReference>
<dbReference type="PRINTS" id="PR00503">
    <property type="entry name" value="BROMODOMAIN"/>
</dbReference>
<dbReference type="GO" id="GO:0000124">
    <property type="term" value="C:SAGA complex"/>
    <property type="evidence" value="ECO:0007669"/>
    <property type="project" value="InterPro"/>
</dbReference>
<dbReference type="InterPro" id="IPR001487">
    <property type="entry name" value="Bromodomain"/>
</dbReference>
<feature type="compositionally biased region" description="Low complexity" evidence="7">
    <location>
        <begin position="605"/>
        <end position="630"/>
    </location>
</feature>
<dbReference type="GO" id="GO:0006325">
    <property type="term" value="P:chromatin organization"/>
    <property type="evidence" value="ECO:0007669"/>
    <property type="project" value="UniProtKB-ARBA"/>
</dbReference>
<dbReference type="GO" id="GO:0005634">
    <property type="term" value="C:nucleus"/>
    <property type="evidence" value="ECO:0007669"/>
    <property type="project" value="UniProtKB-SubCell"/>
</dbReference>
<reference evidence="9" key="1">
    <citation type="submission" date="2021-06" db="EMBL/GenBank/DDBJ databases">
        <authorList>
            <person name="Kallberg Y."/>
            <person name="Tangrot J."/>
            <person name="Rosling A."/>
        </authorList>
    </citation>
    <scope>NUCLEOTIDE SEQUENCE</scope>
    <source>
        <strain evidence="9">IA702</strain>
    </source>
</reference>
<dbReference type="Pfam" id="PF00439">
    <property type="entry name" value="Bromodomain"/>
    <property type="match status" value="1"/>
</dbReference>
<dbReference type="Gene3D" id="1.10.20.10">
    <property type="entry name" value="Histone, subunit A"/>
    <property type="match status" value="1"/>
</dbReference>
<dbReference type="SMART" id="SM00576">
    <property type="entry name" value="BTP"/>
    <property type="match status" value="1"/>
</dbReference>
<evidence type="ECO:0000256" key="4">
    <source>
        <dbReference type="ARBA" id="ARBA00023163"/>
    </source>
</evidence>
<dbReference type="GO" id="GO:0006357">
    <property type="term" value="P:regulation of transcription by RNA polymerase II"/>
    <property type="evidence" value="ECO:0007669"/>
    <property type="project" value="TreeGrafter"/>
</dbReference>
<comment type="subcellular location">
    <subcellularLocation>
        <location evidence="1">Nucleus</location>
    </subcellularLocation>
</comment>
<dbReference type="CDD" id="cd22927">
    <property type="entry name" value="HFD_SPT7"/>
    <property type="match status" value="1"/>
</dbReference>
<keyword evidence="2" id="KW-0805">Transcription regulation</keyword>
<dbReference type="InterPro" id="IPR009072">
    <property type="entry name" value="Histone-fold"/>
</dbReference>
<dbReference type="SMART" id="SM00297">
    <property type="entry name" value="BROMO"/>
    <property type="match status" value="1"/>
</dbReference>
<evidence type="ECO:0000259" key="8">
    <source>
        <dbReference type="PROSITE" id="PS50014"/>
    </source>
</evidence>
<comment type="caution">
    <text evidence="9">The sequence shown here is derived from an EMBL/GenBank/DDBJ whole genome shotgun (WGS) entry which is preliminary data.</text>
</comment>
<accession>A0A9N9C5J5</accession>
<keyword evidence="4" id="KW-0804">Transcription</keyword>
<evidence type="ECO:0000256" key="3">
    <source>
        <dbReference type="ARBA" id="ARBA00023117"/>
    </source>
</evidence>
<feature type="compositionally biased region" description="Basic and acidic residues" evidence="7">
    <location>
        <begin position="537"/>
        <end position="599"/>
    </location>
</feature>
<sequence>SALLALDGLVWNEVIADSNRIGQAELYEAMEAVLNALKAYTDHSQPFLQKVNKREAPGYYNVITNPMDLGTMTKKLKSSQYQSKKEFADDLFLIYKNCLTYNTRPDSIYREHAFKMEEKTRVLLQNPPFENESILEPKEQEITETAADNFPDVIPSTADNDLVLKLPKVPDIWDPEIYNKNRSKLFDLYAIESEERPTLDMYPEVQFSKKGTAAQVDKNIETLRQARIVQSKIAAAKQNIPVSYFGLSETAPSNSKTPPHLTNINGLPPLIMNKYTGNALMERVVVKLLQHAGFEAAQSSALSVLTDVAVEYMLNLGKSLRAYCDEHDKTMTPEEILLHTLNENGVSSVNELDSYTRDEVERYGVRLSDVNRRLEATYTELLAQDDKEAEEPSFSDNDEAFAMGNFGEDLGEDFFGFKELGLGSLSVPAKLFFGKDKPKNNVVKGPGQGTNAPAYPTPEAFPPVEPSKQIGLLRPYFEGRASAAIGLLEDEMVSQKKRSQRPKVPITGIIPRQPPRVSKPSGIEAEALAIERKRKKEREAQLAEEKKRQRMEERGRKAAKKVAEKAEKDLQRKIKAEQKRIEQESKKAEAAAKKAEQKKLKSKSKSNNSNVTGNNRSNSGNGANNVNTSTKDAISYGGEKGGVLSKVIANAYESDSESVPLAKRKKKRVRPDGVTVPGNRKL</sequence>
<evidence type="ECO:0000313" key="9">
    <source>
        <dbReference type="EMBL" id="CAG8591540.1"/>
    </source>
</evidence>
<dbReference type="GO" id="GO:0046982">
    <property type="term" value="F:protein heterodimerization activity"/>
    <property type="evidence" value="ECO:0007669"/>
    <property type="project" value="InterPro"/>
</dbReference>
<dbReference type="GO" id="GO:0046695">
    <property type="term" value="C:SLIK (SAGA-like) complex"/>
    <property type="evidence" value="ECO:0007669"/>
    <property type="project" value="InterPro"/>
</dbReference>
<evidence type="ECO:0000313" key="10">
    <source>
        <dbReference type="Proteomes" id="UP000789572"/>
    </source>
</evidence>
<evidence type="ECO:0000256" key="1">
    <source>
        <dbReference type="ARBA" id="ARBA00004123"/>
    </source>
</evidence>
<dbReference type="InterPro" id="IPR036427">
    <property type="entry name" value="Bromodomain-like_sf"/>
</dbReference>
<dbReference type="PANTHER" id="PTHR47343">
    <property type="entry name" value="TRANSCRIPTIONAL ACTIVATOR SPT7"/>
    <property type="match status" value="1"/>
</dbReference>
<dbReference type="InterPro" id="IPR018359">
    <property type="entry name" value="Bromodomain_CS"/>
</dbReference>
<dbReference type="SUPFAM" id="SSF47370">
    <property type="entry name" value="Bromodomain"/>
    <property type="match status" value="1"/>
</dbReference>
<dbReference type="Proteomes" id="UP000789572">
    <property type="component" value="Unassembled WGS sequence"/>
</dbReference>
<dbReference type="PANTHER" id="PTHR47343:SF1">
    <property type="entry name" value="TRANSCRIPTIONAL ACTIVATOR SPT7"/>
    <property type="match status" value="1"/>
</dbReference>
<name>A0A9N9C5J5_9GLOM</name>
<feature type="domain" description="Bromo" evidence="8">
    <location>
        <begin position="39"/>
        <end position="109"/>
    </location>
</feature>
<dbReference type="InterPro" id="IPR037782">
    <property type="entry name" value="Spt7"/>
</dbReference>
<dbReference type="Gene3D" id="1.20.920.10">
    <property type="entry name" value="Bromodomain-like"/>
    <property type="match status" value="1"/>
</dbReference>
<feature type="non-terminal residue" evidence="9">
    <location>
        <position position="682"/>
    </location>
</feature>
<evidence type="ECO:0000256" key="7">
    <source>
        <dbReference type="SAM" id="MobiDB-lite"/>
    </source>
</evidence>
<keyword evidence="10" id="KW-1185">Reference proteome</keyword>
<dbReference type="OrthoDB" id="21449at2759"/>
<organism evidence="9 10">
    <name type="scientific">Paraglomus occultum</name>
    <dbReference type="NCBI Taxonomy" id="144539"/>
    <lineage>
        <taxon>Eukaryota</taxon>
        <taxon>Fungi</taxon>
        <taxon>Fungi incertae sedis</taxon>
        <taxon>Mucoromycota</taxon>
        <taxon>Glomeromycotina</taxon>
        <taxon>Glomeromycetes</taxon>
        <taxon>Paraglomerales</taxon>
        <taxon>Paraglomeraceae</taxon>
        <taxon>Paraglomus</taxon>
    </lineage>
</organism>
<feature type="region of interest" description="Disordered" evidence="7">
    <location>
        <begin position="652"/>
        <end position="682"/>
    </location>
</feature>
<gene>
    <name evidence="9" type="ORF">POCULU_LOCUS7000</name>
</gene>
<evidence type="ECO:0000256" key="2">
    <source>
        <dbReference type="ARBA" id="ARBA00023015"/>
    </source>
</evidence>
<dbReference type="GO" id="GO:0005198">
    <property type="term" value="F:structural molecule activity"/>
    <property type="evidence" value="ECO:0007669"/>
    <property type="project" value="TreeGrafter"/>
</dbReference>
<dbReference type="Pfam" id="PF07524">
    <property type="entry name" value="Bromo_TP"/>
    <property type="match status" value="1"/>
</dbReference>
<keyword evidence="5" id="KW-0539">Nucleus</keyword>
<keyword evidence="3 6" id="KW-0103">Bromodomain</keyword>
<proteinExistence type="predicted"/>
<dbReference type="PROSITE" id="PS50014">
    <property type="entry name" value="BROMODOMAIN_2"/>
    <property type="match status" value="1"/>
</dbReference>